<proteinExistence type="predicted"/>
<feature type="region of interest" description="Disordered" evidence="1">
    <location>
        <begin position="346"/>
        <end position="369"/>
    </location>
</feature>
<feature type="compositionally biased region" description="Pro residues" evidence="1">
    <location>
        <begin position="233"/>
        <end position="244"/>
    </location>
</feature>
<feature type="compositionally biased region" description="Low complexity" evidence="1">
    <location>
        <begin position="277"/>
        <end position="290"/>
    </location>
</feature>
<feature type="region of interest" description="Disordered" evidence="1">
    <location>
        <begin position="506"/>
        <end position="760"/>
    </location>
</feature>
<evidence type="ECO:0000313" key="3">
    <source>
        <dbReference type="Proteomes" id="UP000813444"/>
    </source>
</evidence>
<feature type="compositionally biased region" description="Basic and acidic residues" evidence="1">
    <location>
        <begin position="627"/>
        <end position="639"/>
    </location>
</feature>
<evidence type="ECO:0000256" key="1">
    <source>
        <dbReference type="SAM" id="MobiDB-lite"/>
    </source>
</evidence>
<feature type="compositionally biased region" description="Polar residues" evidence="1">
    <location>
        <begin position="736"/>
        <end position="747"/>
    </location>
</feature>
<reference evidence="2" key="1">
    <citation type="journal article" date="2021" name="Nat. Commun.">
        <title>Genetic determinants of endophytism in the Arabidopsis root mycobiome.</title>
        <authorList>
            <person name="Mesny F."/>
            <person name="Miyauchi S."/>
            <person name="Thiergart T."/>
            <person name="Pickel B."/>
            <person name="Atanasova L."/>
            <person name="Karlsson M."/>
            <person name="Huettel B."/>
            <person name="Barry K.W."/>
            <person name="Haridas S."/>
            <person name="Chen C."/>
            <person name="Bauer D."/>
            <person name="Andreopoulos W."/>
            <person name="Pangilinan J."/>
            <person name="LaButti K."/>
            <person name="Riley R."/>
            <person name="Lipzen A."/>
            <person name="Clum A."/>
            <person name="Drula E."/>
            <person name="Henrissat B."/>
            <person name="Kohler A."/>
            <person name="Grigoriev I.V."/>
            <person name="Martin F.M."/>
            <person name="Hacquard S."/>
        </authorList>
    </citation>
    <scope>NUCLEOTIDE SEQUENCE</scope>
    <source>
        <strain evidence="2">MPI-CAGE-CH-0235</strain>
    </source>
</reference>
<feature type="compositionally biased region" description="Basic residues" evidence="1">
    <location>
        <begin position="699"/>
        <end position="713"/>
    </location>
</feature>
<feature type="compositionally biased region" description="Low complexity" evidence="1">
    <location>
        <begin position="598"/>
        <end position="611"/>
    </location>
</feature>
<feature type="region of interest" description="Disordered" evidence="1">
    <location>
        <begin position="203"/>
        <end position="305"/>
    </location>
</feature>
<feature type="compositionally biased region" description="Basic and acidic residues" evidence="1">
    <location>
        <begin position="582"/>
        <end position="597"/>
    </location>
</feature>
<dbReference type="AlphaFoldDB" id="A0A8K0T0Z2"/>
<feature type="compositionally biased region" description="Basic and acidic residues" evidence="1">
    <location>
        <begin position="748"/>
        <end position="760"/>
    </location>
</feature>
<feature type="region of interest" description="Disordered" evidence="1">
    <location>
        <begin position="63"/>
        <end position="158"/>
    </location>
</feature>
<accession>A0A8K0T0Z2</accession>
<feature type="compositionally biased region" description="Polar residues" evidence="1">
    <location>
        <begin position="248"/>
        <end position="258"/>
    </location>
</feature>
<feature type="compositionally biased region" description="Low complexity" evidence="1">
    <location>
        <begin position="348"/>
        <end position="369"/>
    </location>
</feature>
<gene>
    <name evidence="2" type="ORF">B0I35DRAFT_426294</name>
</gene>
<sequence length="760" mass="81054">MMGKRNSSESSSSWRRPLTEKLSGLLGRRSSTKSKSESLPVAEDKSSTFKGLQVDLSLGGSDLAEGWLQTSGDDGRKKSPASPGKSAAPIAYLFTNKSALGLSLSPEKPQPPQESSTNLRQSTAPSVMESKTISHRRSANFTSYRESEISGSILDRGRPVEPRHFLSEWPKKPEAPLLSAHVESATSQSLTPISIRDVRIHTAKSEQPAQPEVAPVVKKRPTARHSMLAAVPAPSPPEPAPVPETRPTVGQRSVSSTPVDRIKAWQKTVTPSPSPAPSGSSTDSTAAPTSVMGPPAKKPSTRGVASDRLAWIRELEGKKSSSVNSGVPAKKTLGSVSDRLAMFEKKQTLATPPTQRLPPLTRSNSTTSRLSWGAMDSTASVNGNAAAATPRTSIDTARSSHRPPSIMSHYDESFREKLESIAGYTPDQEKSEAQAIKRRSVGPPPSIKAKKAEEEPQSSEVEAPSAPVEVQKQVEVPAAQEIVAAPAQVVEDVKVEKPEEKEIAPVPVEKAEVKTETPKAQDTVVAAESKDSEVKAEEKETVATPEDVPAPVKESAPVSTSVEATSEPETKVDTVVEVAVSPKEEKETPVVEEEKAVEAAPEVTAVPVPSEKIAEQTPASQEIKAVPAEEKAEPSHSEVEVSAAPKEAETTPKEIKVETAPEEKVEASPVEMPVAVPEEKPEEKPEVSTTEELLEAAPKKKGKAAKREKAKAKKAAETSGETSPVSPTTEKMEMPSSPQEEMANGTTETERETSLTDTKV</sequence>
<protein>
    <submittedName>
        <fullName evidence="2">Uncharacterized protein</fullName>
    </submittedName>
</protein>
<name>A0A8K0T0Z2_9HYPO</name>
<dbReference type="EMBL" id="JAGPNK010000004">
    <property type="protein sequence ID" value="KAH7322708.1"/>
    <property type="molecule type" value="Genomic_DNA"/>
</dbReference>
<keyword evidence="3" id="KW-1185">Reference proteome</keyword>
<comment type="caution">
    <text evidence="2">The sequence shown here is derived from an EMBL/GenBank/DDBJ whole genome shotgun (WGS) entry which is preliminary data.</text>
</comment>
<dbReference type="OrthoDB" id="4848429at2759"/>
<feature type="compositionally biased region" description="Basic and acidic residues" evidence="1">
    <location>
        <begin position="409"/>
        <end position="419"/>
    </location>
</feature>
<evidence type="ECO:0000313" key="2">
    <source>
        <dbReference type="EMBL" id="KAH7322708.1"/>
    </source>
</evidence>
<feature type="compositionally biased region" description="Basic and acidic residues" evidence="1">
    <location>
        <begin position="528"/>
        <end position="541"/>
    </location>
</feature>
<organism evidence="2 3">
    <name type="scientific">Stachybotrys elegans</name>
    <dbReference type="NCBI Taxonomy" id="80388"/>
    <lineage>
        <taxon>Eukaryota</taxon>
        <taxon>Fungi</taxon>
        <taxon>Dikarya</taxon>
        <taxon>Ascomycota</taxon>
        <taxon>Pezizomycotina</taxon>
        <taxon>Sordariomycetes</taxon>
        <taxon>Hypocreomycetidae</taxon>
        <taxon>Hypocreales</taxon>
        <taxon>Stachybotryaceae</taxon>
        <taxon>Stachybotrys</taxon>
    </lineage>
</organism>
<feature type="compositionally biased region" description="Polar residues" evidence="1">
    <location>
        <begin position="117"/>
        <end position="131"/>
    </location>
</feature>
<feature type="compositionally biased region" description="Basic and acidic residues" evidence="1">
    <location>
        <begin position="506"/>
        <end position="519"/>
    </location>
</feature>
<feature type="region of interest" description="Disordered" evidence="1">
    <location>
        <begin position="1"/>
        <end position="50"/>
    </location>
</feature>
<feature type="compositionally biased region" description="Basic and acidic residues" evidence="1">
    <location>
        <begin position="646"/>
        <end position="666"/>
    </location>
</feature>
<feature type="compositionally biased region" description="Low complexity" evidence="1">
    <location>
        <begin position="667"/>
        <end position="676"/>
    </location>
</feature>
<feature type="region of interest" description="Disordered" evidence="1">
    <location>
        <begin position="382"/>
        <end position="468"/>
    </location>
</feature>
<dbReference type="Proteomes" id="UP000813444">
    <property type="component" value="Unassembled WGS sequence"/>
</dbReference>
<feature type="compositionally biased region" description="Basic and acidic residues" evidence="1">
    <location>
        <begin position="677"/>
        <end position="686"/>
    </location>
</feature>
<feature type="compositionally biased region" description="Polar residues" evidence="1">
    <location>
        <begin position="719"/>
        <end position="729"/>
    </location>
</feature>